<protein>
    <submittedName>
        <fullName evidence="2">Uncharacterized protein</fullName>
    </submittedName>
</protein>
<comment type="caution">
    <text evidence="2">The sequence shown here is derived from an EMBL/GenBank/DDBJ whole genome shotgun (WGS) entry which is preliminary data.</text>
</comment>
<feature type="compositionally biased region" description="Gly residues" evidence="1">
    <location>
        <begin position="1"/>
        <end position="10"/>
    </location>
</feature>
<accession>A0ABD7LSD9</accession>
<organism evidence="2 3">
    <name type="scientific">Enterococcus faecium</name>
    <name type="common">Streptococcus faecium</name>
    <dbReference type="NCBI Taxonomy" id="1352"/>
    <lineage>
        <taxon>Bacteria</taxon>
        <taxon>Bacillati</taxon>
        <taxon>Bacillota</taxon>
        <taxon>Bacilli</taxon>
        <taxon>Lactobacillales</taxon>
        <taxon>Enterococcaceae</taxon>
        <taxon>Enterococcus</taxon>
    </lineage>
</organism>
<feature type="compositionally biased region" description="Basic and acidic residues" evidence="1">
    <location>
        <begin position="30"/>
        <end position="42"/>
    </location>
</feature>
<name>A0ABD7LSD9_ENTFC</name>
<feature type="region of interest" description="Disordered" evidence="1">
    <location>
        <begin position="1"/>
        <end position="42"/>
    </location>
</feature>
<evidence type="ECO:0000313" key="3">
    <source>
        <dbReference type="Proteomes" id="UP000183509"/>
    </source>
</evidence>
<evidence type="ECO:0000313" key="2">
    <source>
        <dbReference type="EMBL" id="SAM53703.1"/>
    </source>
</evidence>
<dbReference type="EMBL" id="FKLM01000097">
    <property type="protein sequence ID" value="SAM53703.1"/>
    <property type="molecule type" value="Genomic_DNA"/>
</dbReference>
<evidence type="ECO:0000256" key="1">
    <source>
        <dbReference type="SAM" id="MobiDB-lite"/>
    </source>
</evidence>
<gene>
    <name evidence="2" type="ORF">DTPHA_602860</name>
</gene>
<dbReference type="Proteomes" id="UP000183509">
    <property type="component" value="Unassembled WGS sequence"/>
</dbReference>
<dbReference type="AlphaFoldDB" id="A0ABD7LSD9"/>
<proteinExistence type="predicted"/>
<reference evidence="2 3" key="1">
    <citation type="submission" date="2016-04" db="EMBL/GenBank/DDBJ databases">
        <authorList>
            <person name="Millard A."/>
        </authorList>
    </citation>
    <scope>NUCLEOTIDE SEQUENCE [LARGE SCALE GENOMIC DNA]</scope>
    <source>
        <strain evidence="2">Isolate 22</strain>
    </source>
</reference>
<feature type="compositionally biased region" description="Basic and acidic residues" evidence="1">
    <location>
        <begin position="11"/>
        <end position="23"/>
    </location>
</feature>
<sequence>MKTVIGAGGAGREKKELWAEGEKRRRRMRGKEGGTRKKGVGREEGGKEGVFFVFFFFFFQAEDGIRVAQDSRGLGDVYKRQALGLLGLALTACKAL</sequence>